<evidence type="ECO:0000259" key="2">
    <source>
        <dbReference type="Pfam" id="PF08327"/>
    </source>
</evidence>
<dbReference type="Proteomes" id="UP001304298">
    <property type="component" value="Unassembled WGS sequence"/>
</dbReference>
<sequence length="141" mass="15696">MTSSVNSPTGKTAEVGWNIGVSRTLPHSGAEVWDFLVSREGVAIWLGPGVELPREAGAEYETENGTVGEIRSFVAGDRVRLTWRPQDWDHDSTVQVRLSGSGAKTTLRFHQEWLSGAEEREEQRAYWQDVTDRVVAALAER</sequence>
<dbReference type="CDD" id="cd07814">
    <property type="entry name" value="SRPBCC_CalC_Aha1-like"/>
    <property type="match status" value="1"/>
</dbReference>
<dbReference type="RefSeq" id="WP_323332602.1">
    <property type="nucleotide sequence ID" value="NZ_JAYFSI010000010.1"/>
</dbReference>
<dbReference type="Gene3D" id="3.30.530.20">
    <property type="match status" value="1"/>
</dbReference>
<dbReference type="InterPro" id="IPR013538">
    <property type="entry name" value="ASHA1/2-like_C"/>
</dbReference>
<feature type="domain" description="Activator of Hsp90 ATPase homologue 1/2-like C-terminal" evidence="2">
    <location>
        <begin position="30"/>
        <end position="138"/>
    </location>
</feature>
<comment type="caution">
    <text evidence="3">The sequence shown here is derived from an EMBL/GenBank/DDBJ whole genome shotgun (WGS) entry which is preliminary data.</text>
</comment>
<comment type="similarity">
    <text evidence="1">Belongs to the AHA1 family.</text>
</comment>
<accession>A0ABU5RER4</accession>
<protein>
    <submittedName>
        <fullName evidence="3">SRPBCC domain-containing protein</fullName>
    </submittedName>
</protein>
<evidence type="ECO:0000313" key="4">
    <source>
        <dbReference type="Proteomes" id="UP001304298"/>
    </source>
</evidence>
<keyword evidence="4" id="KW-1185">Reference proteome</keyword>
<evidence type="ECO:0000256" key="1">
    <source>
        <dbReference type="ARBA" id="ARBA00006817"/>
    </source>
</evidence>
<organism evidence="3 4">
    <name type="scientific">Amycolatopsis heterodermiae</name>
    <dbReference type="NCBI Taxonomy" id="3110235"/>
    <lineage>
        <taxon>Bacteria</taxon>
        <taxon>Bacillati</taxon>
        <taxon>Actinomycetota</taxon>
        <taxon>Actinomycetes</taxon>
        <taxon>Pseudonocardiales</taxon>
        <taxon>Pseudonocardiaceae</taxon>
        <taxon>Amycolatopsis</taxon>
    </lineage>
</organism>
<reference evidence="3 4" key="1">
    <citation type="submission" date="2023-12" db="EMBL/GenBank/DDBJ databases">
        <title>Amycolatopsis sp. V23-08.</title>
        <authorList>
            <person name="Somphong A."/>
        </authorList>
    </citation>
    <scope>NUCLEOTIDE SEQUENCE [LARGE SCALE GENOMIC DNA]</scope>
    <source>
        <strain evidence="3 4">V23-08</strain>
    </source>
</reference>
<dbReference type="InterPro" id="IPR023393">
    <property type="entry name" value="START-like_dom_sf"/>
</dbReference>
<dbReference type="EMBL" id="JAYFSI010000010">
    <property type="protein sequence ID" value="MEA5364653.1"/>
    <property type="molecule type" value="Genomic_DNA"/>
</dbReference>
<name>A0ABU5RER4_9PSEU</name>
<evidence type="ECO:0000313" key="3">
    <source>
        <dbReference type="EMBL" id="MEA5364653.1"/>
    </source>
</evidence>
<dbReference type="SUPFAM" id="SSF55961">
    <property type="entry name" value="Bet v1-like"/>
    <property type="match status" value="1"/>
</dbReference>
<proteinExistence type="inferred from homology"/>
<dbReference type="Pfam" id="PF08327">
    <property type="entry name" value="AHSA1"/>
    <property type="match status" value="1"/>
</dbReference>
<gene>
    <name evidence="3" type="ORF">VA596_34335</name>
</gene>